<dbReference type="AlphaFoldDB" id="A0AAD8JT54"/>
<dbReference type="EMBL" id="JAUHHV010000010">
    <property type="protein sequence ID" value="KAK1409094.1"/>
    <property type="molecule type" value="Genomic_DNA"/>
</dbReference>
<evidence type="ECO:0000313" key="3">
    <source>
        <dbReference type="Proteomes" id="UP001229421"/>
    </source>
</evidence>
<feature type="compositionally biased region" description="Basic residues" evidence="1">
    <location>
        <begin position="22"/>
        <end position="42"/>
    </location>
</feature>
<evidence type="ECO:0000313" key="2">
    <source>
        <dbReference type="EMBL" id="KAK1409094.1"/>
    </source>
</evidence>
<accession>A0AAD8JT54</accession>
<gene>
    <name evidence="2" type="ORF">QVD17_35619</name>
</gene>
<organism evidence="2 3">
    <name type="scientific">Tagetes erecta</name>
    <name type="common">African marigold</name>
    <dbReference type="NCBI Taxonomy" id="13708"/>
    <lineage>
        <taxon>Eukaryota</taxon>
        <taxon>Viridiplantae</taxon>
        <taxon>Streptophyta</taxon>
        <taxon>Embryophyta</taxon>
        <taxon>Tracheophyta</taxon>
        <taxon>Spermatophyta</taxon>
        <taxon>Magnoliopsida</taxon>
        <taxon>eudicotyledons</taxon>
        <taxon>Gunneridae</taxon>
        <taxon>Pentapetalae</taxon>
        <taxon>asterids</taxon>
        <taxon>campanulids</taxon>
        <taxon>Asterales</taxon>
        <taxon>Asteraceae</taxon>
        <taxon>Asteroideae</taxon>
        <taxon>Heliantheae alliance</taxon>
        <taxon>Tageteae</taxon>
        <taxon>Tagetes</taxon>
    </lineage>
</organism>
<proteinExistence type="predicted"/>
<keyword evidence="3" id="KW-1185">Reference proteome</keyword>
<sequence length="86" mass="10815">MWVEFCFLFSIVLFVNKKKRKEKKRKEKKRKEKKRGVMYNRHRQVDRINKRRGEERGRKGSWWPHSFLSFFRSFNNPLIDSERFGY</sequence>
<feature type="region of interest" description="Disordered" evidence="1">
    <location>
        <begin position="22"/>
        <end position="43"/>
    </location>
</feature>
<reference evidence="2" key="1">
    <citation type="journal article" date="2023" name="bioRxiv">
        <title>Improved chromosome-level genome assembly for marigold (Tagetes erecta).</title>
        <authorList>
            <person name="Jiang F."/>
            <person name="Yuan L."/>
            <person name="Wang S."/>
            <person name="Wang H."/>
            <person name="Xu D."/>
            <person name="Wang A."/>
            <person name="Fan W."/>
        </authorList>
    </citation>
    <scope>NUCLEOTIDE SEQUENCE</scope>
    <source>
        <strain evidence="2">WSJ</strain>
        <tissue evidence="2">Leaf</tissue>
    </source>
</reference>
<evidence type="ECO:0000256" key="1">
    <source>
        <dbReference type="SAM" id="MobiDB-lite"/>
    </source>
</evidence>
<comment type="caution">
    <text evidence="2">The sequence shown here is derived from an EMBL/GenBank/DDBJ whole genome shotgun (WGS) entry which is preliminary data.</text>
</comment>
<protein>
    <submittedName>
        <fullName evidence="2">Uncharacterized protein</fullName>
    </submittedName>
</protein>
<dbReference type="Proteomes" id="UP001229421">
    <property type="component" value="Unassembled WGS sequence"/>
</dbReference>
<name>A0AAD8JT54_TARER</name>